<evidence type="ECO:0000313" key="2">
    <source>
        <dbReference type="Proteomes" id="UP000031523"/>
    </source>
</evidence>
<accession>A0A0B5F8K9</accession>
<sequence>MLGAGITGAVASLGAYLTYRQTKIQIRSNAKLALREPRRKIYSDFLTACREASDAVWDLVEEETHEAPPELVQQVLEQQFPKLQHLLADVDLEGPEVVSDAAHVVMDAFSSLHTSALVAIEVGEPGDDGRPIGLGGEITSDVQKGLTKFVSAGRKALQTNADQAR</sequence>
<gene>
    <name evidence="1" type="ORF">SLNWT_6840</name>
</gene>
<dbReference type="KEGG" id="sals:SLNWT_6840"/>
<dbReference type="AlphaFoldDB" id="A0A0B5F8K9"/>
<dbReference type="Proteomes" id="UP000031523">
    <property type="component" value="Chromosome"/>
</dbReference>
<keyword evidence="2" id="KW-1185">Reference proteome</keyword>
<organism evidence="1 2">
    <name type="scientific">Streptomyces albus (strain ATCC 21838 / DSM 41398 / FERM P-419 / JCM 4703 / NBRC 107858)</name>
    <dbReference type="NCBI Taxonomy" id="1081613"/>
    <lineage>
        <taxon>Bacteria</taxon>
        <taxon>Bacillati</taxon>
        <taxon>Actinomycetota</taxon>
        <taxon>Actinomycetes</taxon>
        <taxon>Kitasatosporales</taxon>
        <taxon>Streptomycetaceae</taxon>
        <taxon>Streptomyces</taxon>
    </lineage>
</organism>
<dbReference type="EMBL" id="CP010519">
    <property type="protein sequence ID" value="AJE87216.1"/>
    <property type="molecule type" value="Genomic_DNA"/>
</dbReference>
<name>A0A0B5F8K9_STRA4</name>
<protein>
    <submittedName>
        <fullName evidence="1">Uncharacterized protein</fullName>
    </submittedName>
</protein>
<proteinExistence type="predicted"/>
<reference evidence="1 2" key="1">
    <citation type="submission" date="2015-01" db="EMBL/GenBank/DDBJ databases">
        <title>Enhanced salinomycin production by adjusting the supply of polyketide extender units in Streptomyce albus DSM 41398.</title>
        <authorList>
            <person name="Lu C."/>
        </authorList>
    </citation>
    <scope>NUCLEOTIDE SEQUENCE [LARGE SCALE GENOMIC DNA]</scope>
    <source>
        <strain evidence="2">ATCC 21838 / DSM 41398 / FERM P-419 / JCM 4703 / NBRC 107858</strain>
    </source>
</reference>
<evidence type="ECO:0000313" key="1">
    <source>
        <dbReference type="EMBL" id="AJE87216.1"/>
    </source>
</evidence>